<evidence type="ECO:0000313" key="2">
    <source>
        <dbReference type="EMBL" id="KAJ8883215.1"/>
    </source>
</evidence>
<evidence type="ECO:0000259" key="1">
    <source>
        <dbReference type="Pfam" id="PF00078"/>
    </source>
</evidence>
<organism evidence="2 3">
    <name type="scientific">Dryococelus australis</name>
    <dbReference type="NCBI Taxonomy" id="614101"/>
    <lineage>
        <taxon>Eukaryota</taxon>
        <taxon>Metazoa</taxon>
        <taxon>Ecdysozoa</taxon>
        <taxon>Arthropoda</taxon>
        <taxon>Hexapoda</taxon>
        <taxon>Insecta</taxon>
        <taxon>Pterygota</taxon>
        <taxon>Neoptera</taxon>
        <taxon>Polyneoptera</taxon>
        <taxon>Phasmatodea</taxon>
        <taxon>Verophasmatodea</taxon>
        <taxon>Anareolatae</taxon>
        <taxon>Phasmatidae</taxon>
        <taxon>Eurycanthinae</taxon>
        <taxon>Dryococelus</taxon>
    </lineage>
</organism>
<dbReference type="InterPro" id="IPR000477">
    <property type="entry name" value="RT_dom"/>
</dbReference>
<accession>A0ABQ9HFV9</accession>
<gene>
    <name evidence="2" type="ORF">PR048_015055</name>
</gene>
<dbReference type="PANTHER" id="PTHR24559:SF435">
    <property type="entry name" value="RIBONUCLEASE H"/>
    <property type="match status" value="1"/>
</dbReference>
<dbReference type="Gene3D" id="3.30.70.270">
    <property type="match status" value="1"/>
</dbReference>
<dbReference type="InterPro" id="IPR053134">
    <property type="entry name" value="RNA-dir_DNA_polymerase"/>
</dbReference>
<dbReference type="Proteomes" id="UP001159363">
    <property type="component" value="Chromosome 4"/>
</dbReference>
<name>A0ABQ9HFV9_9NEOP</name>
<dbReference type="PANTHER" id="PTHR24559">
    <property type="entry name" value="TRANSPOSON TY3-I GAG-POL POLYPROTEIN"/>
    <property type="match status" value="1"/>
</dbReference>
<dbReference type="Gene3D" id="3.10.10.10">
    <property type="entry name" value="HIV Type 1 Reverse Transcriptase, subunit A, domain 1"/>
    <property type="match status" value="1"/>
</dbReference>
<dbReference type="InterPro" id="IPR043502">
    <property type="entry name" value="DNA/RNA_pol_sf"/>
</dbReference>
<feature type="domain" description="Reverse transcriptase" evidence="1">
    <location>
        <begin position="90"/>
        <end position="164"/>
    </location>
</feature>
<reference evidence="2 3" key="1">
    <citation type="submission" date="2023-02" db="EMBL/GenBank/DDBJ databases">
        <title>LHISI_Scaffold_Assembly.</title>
        <authorList>
            <person name="Stuart O.P."/>
            <person name="Cleave R."/>
            <person name="Magrath M.J.L."/>
            <person name="Mikheyev A.S."/>
        </authorList>
    </citation>
    <scope>NUCLEOTIDE SEQUENCE [LARGE SCALE GENOMIC DNA]</scope>
    <source>
        <strain evidence="2">Daus_M_001</strain>
        <tissue evidence="2">Leg muscle</tissue>
    </source>
</reference>
<proteinExistence type="predicted"/>
<dbReference type="EMBL" id="JARBHB010000005">
    <property type="protein sequence ID" value="KAJ8883215.1"/>
    <property type="molecule type" value="Genomic_DNA"/>
</dbReference>
<keyword evidence="3" id="KW-1185">Reference proteome</keyword>
<dbReference type="Pfam" id="PF00078">
    <property type="entry name" value="RVT_1"/>
    <property type="match status" value="1"/>
</dbReference>
<sequence length="171" mass="19587">METLDSGSQEMAVVASSYCSTNEALRLVTRFSSDRKELLTFVANVDTAFEVIDPHKRDRNHSHFDDIVEGALKEESAIVSCNERYFRVVPKKMDASGIQKYRVVLDFRFLNERTVGNAYPLPNITEILDQLGNSKYFSTLDLYSEFHHILIDEKDKEKTVFSAGGEHMHFN</sequence>
<dbReference type="SUPFAM" id="SSF56672">
    <property type="entry name" value="DNA/RNA polymerases"/>
    <property type="match status" value="1"/>
</dbReference>
<evidence type="ECO:0000313" key="3">
    <source>
        <dbReference type="Proteomes" id="UP001159363"/>
    </source>
</evidence>
<protein>
    <recommendedName>
        <fullName evidence="1">Reverse transcriptase domain-containing protein</fullName>
    </recommendedName>
</protein>
<comment type="caution">
    <text evidence="2">The sequence shown here is derived from an EMBL/GenBank/DDBJ whole genome shotgun (WGS) entry which is preliminary data.</text>
</comment>
<dbReference type="InterPro" id="IPR043128">
    <property type="entry name" value="Rev_trsase/Diguanyl_cyclase"/>
</dbReference>